<dbReference type="Proteomes" id="UP001501666">
    <property type="component" value="Unassembled WGS sequence"/>
</dbReference>
<dbReference type="EMBL" id="BAAATE010000078">
    <property type="protein sequence ID" value="GAA2702258.1"/>
    <property type="molecule type" value="Genomic_DNA"/>
</dbReference>
<sequence>MHGTLQGRVSPETHRLARNGAAARGVSISLYLEQLVEADPLTRLQAAGPVPRRTRVPKGDESMLQGRVRPEVCALAKKGAKARQVPLWRYLEILVETDQDARRYVESEQTQQLDLISA</sequence>
<comment type="caution">
    <text evidence="1">The sequence shown here is derived from an EMBL/GenBank/DDBJ whole genome shotgun (WGS) entry which is preliminary data.</text>
</comment>
<accession>A0ABP6FVA1</accession>
<proteinExistence type="predicted"/>
<evidence type="ECO:0000313" key="1">
    <source>
        <dbReference type="EMBL" id="GAA2702258.1"/>
    </source>
</evidence>
<protein>
    <submittedName>
        <fullName evidence="1">Uncharacterized protein</fullName>
    </submittedName>
</protein>
<dbReference type="RefSeq" id="WP_346158211.1">
    <property type="nucleotide sequence ID" value="NZ_BAAATE010000078.1"/>
</dbReference>
<evidence type="ECO:0000313" key="2">
    <source>
        <dbReference type="Proteomes" id="UP001501666"/>
    </source>
</evidence>
<keyword evidence="2" id="KW-1185">Reference proteome</keyword>
<gene>
    <name evidence="1" type="ORF">GCM10010412_100270</name>
</gene>
<organism evidence="1 2">
    <name type="scientific">Nonomuraea recticatena</name>
    <dbReference type="NCBI Taxonomy" id="46178"/>
    <lineage>
        <taxon>Bacteria</taxon>
        <taxon>Bacillati</taxon>
        <taxon>Actinomycetota</taxon>
        <taxon>Actinomycetes</taxon>
        <taxon>Streptosporangiales</taxon>
        <taxon>Streptosporangiaceae</taxon>
        <taxon>Nonomuraea</taxon>
    </lineage>
</organism>
<name>A0ABP6FVA1_9ACTN</name>
<reference evidence="2" key="1">
    <citation type="journal article" date="2019" name="Int. J. Syst. Evol. Microbiol.">
        <title>The Global Catalogue of Microorganisms (GCM) 10K type strain sequencing project: providing services to taxonomists for standard genome sequencing and annotation.</title>
        <authorList>
            <consortium name="The Broad Institute Genomics Platform"/>
            <consortium name="The Broad Institute Genome Sequencing Center for Infectious Disease"/>
            <person name="Wu L."/>
            <person name="Ma J."/>
        </authorList>
    </citation>
    <scope>NUCLEOTIDE SEQUENCE [LARGE SCALE GENOMIC DNA]</scope>
    <source>
        <strain evidence="2">JCM 6835</strain>
    </source>
</reference>